<keyword evidence="1" id="KW-1185">Reference proteome</keyword>
<sequence length="130" mass="14944">MYNPPHATGSQDLSTYSRAEGAKVIRSSTFEELSPMQAYEWNTEGDAVYFTSPRDTDYLRTQNRESITTITQLTISCSGTYCCWLQIPGWFNDQKMGIQVSVNEETLWRISGYRRTPWPSKATKPWCPVK</sequence>
<dbReference type="Proteomes" id="UP000186698">
    <property type="component" value="Chromosome 8S"/>
</dbReference>
<dbReference type="AlphaFoldDB" id="A0A8J0TR06"/>
<dbReference type="Gene3D" id="2.60.40.10">
    <property type="entry name" value="Immunoglobulins"/>
    <property type="match status" value="1"/>
</dbReference>
<protein>
    <submittedName>
        <fullName evidence="2">Hepatitis A virus cellular receptor 1 homolog</fullName>
    </submittedName>
</protein>
<gene>
    <name evidence="2" type="primary">LOC108700549</name>
</gene>
<name>A0A8J0TR06_XENLA</name>
<reference evidence="2" key="1">
    <citation type="submission" date="2025-08" db="UniProtKB">
        <authorList>
            <consortium name="RefSeq"/>
        </authorList>
    </citation>
    <scope>IDENTIFICATION</scope>
    <source>
        <strain evidence="2">J_2021</strain>
        <tissue evidence="2">Erythrocytes</tissue>
    </source>
</reference>
<dbReference type="GeneID" id="108700549"/>
<dbReference type="InterPro" id="IPR013783">
    <property type="entry name" value="Ig-like_fold"/>
</dbReference>
<organism evidence="1 2">
    <name type="scientific">Xenopus laevis</name>
    <name type="common">African clawed frog</name>
    <dbReference type="NCBI Taxonomy" id="8355"/>
    <lineage>
        <taxon>Eukaryota</taxon>
        <taxon>Metazoa</taxon>
        <taxon>Chordata</taxon>
        <taxon>Craniata</taxon>
        <taxon>Vertebrata</taxon>
        <taxon>Euteleostomi</taxon>
        <taxon>Amphibia</taxon>
        <taxon>Batrachia</taxon>
        <taxon>Anura</taxon>
        <taxon>Pipoidea</taxon>
        <taxon>Pipidae</taxon>
        <taxon>Xenopodinae</taxon>
        <taxon>Xenopus</taxon>
        <taxon>Xenopus</taxon>
    </lineage>
</organism>
<dbReference type="KEGG" id="xla:108700549"/>
<dbReference type="RefSeq" id="XP_018089233.1">
    <property type="nucleotide sequence ID" value="XM_018233744.2"/>
</dbReference>
<keyword evidence="2" id="KW-0675">Receptor</keyword>
<dbReference type="OrthoDB" id="434099at2759"/>
<evidence type="ECO:0000313" key="2">
    <source>
        <dbReference type="RefSeq" id="XP_018089233.1"/>
    </source>
</evidence>
<accession>A0A8J0TR06</accession>
<proteinExistence type="predicted"/>
<evidence type="ECO:0000313" key="1">
    <source>
        <dbReference type="Proteomes" id="UP000186698"/>
    </source>
</evidence>